<keyword evidence="2" id="KW-1185">Reference proteome</keyword>
<name>A0ACB9M7D9_9MYRT</name>
<proteinExistence type="predicted"/>
<evidence type="ECO:0000313" key="1">
    <source>
        <dbReference type="EMBL" id="KAI4319382.1"/>
    </source>
</evidence>
<gene>
    <name evidence="1" type="ORF">MLD38_032983</name>
</gene>
<dbReference type="EMBL" id="CM042889">
    <property type="protein sequence ID" value="KAI4319382.1"/>
    <property type="molecule type" value="Genomic_DNA"/>
</dbReference>
<reference evidence="2" key="1">
    <citation type="journal article" date="2023" name="Front. Plant Sci.">
        <title>Chromosomal-level genome assembly of Melastoma candidum provides insights into trichome evolution.</title>
        <authorList>
            <person name="Zhong Y."/>
            <person name="Wu W."/>
            <person name="Sun C."/>
            <person name="Zou P."/>
            <person name="Liu Y."/>
            <person name="Dai S."/>
            <person name="Zhou R."/>
        </authorList>
    </citation>
    <scope>NUCLEOTIDE SEQUENCE [LARGE SCALE GENOMIC DNA]</scope>
</reference>
<dbReference type="Proteomes" id="UP001057402">
    <property type="component" value="Chromosome 10"/>
</dbReference>
<comment type="caution">
    <text evidence="1">The sequence shown here is derived from an EMBL/GenBank/DDBJ whole genome shotgun (WGS) entry which is preliminary data.</text>
</comment>
<evidence type="ECO:0000313" key="2">
    <source>
        <dbReference type="Proteomes" id="UP001057402"/>
    </source>
</evidence>
<protein>
    <submittedName>
        <fullName evidence="1">Uncharacterized protein</fullName>
    </submittedName>
</protein>
<sequence>MDAVAHHSRLFLGVRFVLVGFRDDDDFHRNVAEKLVRGGGVDVGRYGMDCTHVIVEGLVYDDPVCVTARKDGKTLVTALWVEHSCDIGMAVDPKSIMYRPLKDMKGIPGAAGLIVCLTGYQRQDRDDIMTMVRLMGAQFSKPLVATKVTHLICYKFEGEKYDLAKKMKKIKLVNHQWLEDCLREWELLPESNYSRSGYELETEAEAKDSEEEEEDKFLKPCQENVTKKSPILKLGISCSSMSPVLKEQLVVSPPKGITITDDEVPAKLPEGMQPTLGNAGTPQSDAKFSTLSYSRRTSSMSVSPPGKDESGNSKRNLLEELPSTSRNAGSPQPDAKFSTLSYSRKTSSMSVSPPGEDESGNSKKNIQEELPTTSRNAGTPHLDAKFSTQSYSWRTSGMLVSPPGKDESGNADFMKVNFSLSTENVMNNSLMETLDKVTSGSYDVQTPSKTTKVCNAESKDKSVMEAETEVSSAGCKLVKKYSSPSVGSKSEESKASVLMDKQSSGSSVMLNEMTSLHCTGLEKTHVSASDPRISSTGLRKIAYDLPATEIMGVGSVVDKDDSKVTSHTSPRMLPNSISGLKHTIQGMDTEQADYHSQEKPVQPELTDCLSLRDQEAGIIAAFDAAKVNLAKGEKNITDGSTERKTTPPKKTLGRKRNVPAFANVKGSIYLTKGNMESENRSSCDLQPEIDIVDKSSNADRTEMPGHKGSALVTEEANDTTVCREVHELISHEMDDETEAPEEIGEPTENEYEKVNSTEKPDICVEKMSEVADKAFLRCFPSDKVGDLPKKIAAENPSNDQLLGGPKQFSKNLKNVKGSKRPLSTRNLKGTRIEDDGSLDISSSRVVKQKIDKQQNDYKSSIQVEKENQPLENKSGRKKRSIKRECGEGNASMKMAVASCVNKTEPARFIMSGERQQRMQLRKAIQGLKGKLCMDSHRWSYQATHFICAKPVRTEKWFVACASGRWILRPEYVYASSQEGKFLDEEPYEWHKTGLSQDGAINLEAPRKWRLLRQRTGHGALYDMRIIVYGECIAPPLETLKRAMKAGDGTILATSPPYTRFLNAKTDFAVISPGMPRVDAWIQEFLKHEIPCVVADYLVEYVCKPGYSLDKHVLYNTHSWAERSFSRLQGKAEEVLGIVVTPNNEDSSDTRCNVCCLSDREEAMLICGDEARSVGCGSAAHIDCCNPPLEAVPKEDWLCPKCSIQGTKNTISTTTHSKRKRRSR</sequence>
<organism evidence="1 2">
    <name type="scientific">Melastoma candidum</name>
    <dbReference type="NCBI Taxonomy" id="119954"/>
    <lineage>
        <taxon>Eukaryota</taxon>
        <taxon>Viridiplantae</taxon>
        <taxon>Streptophyta</taxon>
        <taxon>Embryophyta</taxon>
        <taxon>Tracheophyta</taxon>
        <taxon>Spermatophyta</taxon>
        <taxon>Magnoliopsida</taxon>
        <taxon>eudicotyledons</taxon>
        <taxon>Gunneridae</taxon>
        <taxon>Pentapetalae</taxon>
        <taxon>rosids</taxon>
        <taxon>malvids</taxon>
        <taxon>Myrtales</taxon>
        <taxon>Melastomataceae</taxon>
        <taxon>Melastomatoideae</taxon>
        <taxon>Melastomateae</taxon>
        <taxon>Melastoma</taxon>
    </lineage>
</organism>
<accession>A0ACB9M7D9</accession>